<evidence type="ECO:0000256" key="2">
    <source>
        <dbReference type="ARBA" id="ARBA00022475"/>
    </source>
</evidence>
<dbReference type="AlphaFoldDB" id="N2AND4"/>
<feature type="transmembrane region" description="Helical" evidence="6">
    <location>
        <begin position="592"/>
        <end position="614"/>
    </location>
</feature>
<keyword evidence="2 6" id="KW-1003">Cell membrane</keyword>
<dbReference type="PATRIC" id="fig|1235802.3.peg.1849"/>
<gene>
    <name evidence="8" type="ORF">C823_01748</name>
</gene>
<dbReference type="EMBL" id="AQFT01000056">
    <property type="protein sequence ID" value="EMZ29656.1"/>
    <property type="molecule type" value="Genomic_DNA"/>
</dbReference>
<protein>
    <recommendedName>
        <fullName evidence="7">ABC3 transporter permease C-terminal domain-containing protein</fullName>
    </recommendedName>
</protein>
<name>N2AND4_9FIRM</name>
<feature type="transmembrane region" description="Helical" evidence="6">
    <location>
        <begin position="533"/>
        <end position="558"/>
    </location>
</feature>
<dbReference type="Pfam" id="PF02687">
    <property type="entry name" value="FtsX"/>
    <property type="match status" value="2"/>
</dbReference>
<dbReference type="OrthoDB" id="9781780at2"/>
<dbReference type="HOGENOM" id="CLU_022800_2_3_9"/>
<evidence type="ECO:0000259" key="7">
    <source>
        <dbReference type="Pfam" id="PF02687"/>
    </source>
</evidence>
<feature type="transmembrane region" description="Helical" evidence="6">
    <location>
        <begin position="103"/>
        <end position="125"/>
    </location>
</feature>
<organism evidence="8 9">
    <name type="scientific">Eubacterium plexicaudatum ASF492</name>
    <dbReference type="NCBI Taxonomy" id="1235802"/>
    <lineage>
        <taxon>Bacteria</taxon>
        <taxon>Bacillati</taxon>
        <taxon>Bacillota</taxon>
        <taxon>Clostridia</taxon>
        <taxon>Eubacteriales</taxon>
        <taxon>Eubacteriaceae</taxon>
        <taxon>Eubacterium</taxon>
    </lineage>
</organism>
<dbReference type="STRING" id="1235802.C823_01748"/>
<dbReference type="GO" id="GO:0055085">
    <property type="term" value="P:transmembrane transport"/>
    <property type="evidence" value="ECO:0007669"/>
    <property type="project" value="UniProtKB-UniRule"/>
</dbReference>
<keyword evidence="9" id="KW-1185">Reference proteome</keyword>
<sequence length="663" mass="75873">MKMTFYPKLAASNIKKNRKTYVPYILTCIITIAMFYIFKSLSMNPGIGKMMGGDSMAYILWLGSWVVALFAFIFLFYTNSFLIKRRKKEFGIFNILGMEKRHLTLVIGWETVYVMLFSLAAGLGLGMALDKMMFLLIGKIIDAQVLFGFFISAKVIAMTIALTAAIFMLIFLNAIRQIHISNPVALLQDGRAGEKEPKTKWLMSLFGMICVGSGYYIAITTEDPIASIFAFFIAVILVITGTYLLFTAASIAFLKLMRKNKKYYYKTRHFISVSGMIYRMKQNAVGLANICILSTMVLVMVSSTSCLVIGIEDVLKTRYASEFIILSNETERERNEEVFDTVYALQKEHNFPVKNEIRYRYLDFSAFRDGDTFIVERKAAVTAVDSSWVLFFMLLEDYNQVEGQQKTLADDEVLIFSNRVKYEEPVIKLFSKEYQVAEKLDYFMGNGILSANISSSLFIIVPDEQELNEICANQLEAYEDRGTEIQEFYGFDSDAGEQEQKSFYNIITKTLKERELKSWTESRAEARMSFATLYGGFFFIGIFLATLFVMATVLIIYYKQISEGYDDKERFAIMQKVGMERREVKAAIRSQVLMVFFLPLIVAFIHVTAAFPLISKLLALLNFVNTKLYIICTGVSFCIFACMYVVIYILTARVYYRIVSRQN</sequence>
<keyword evidence="3 6" id="KW-0812">Transmembrane</keyword>
<accession>N2AND4</accession>
<feature type="transmembrane region" description="Helical" evidence="6">
    <location>
        <begin position="225"/>
        <end position="254"/>
    </location>
</feature>
<feature type="domain" description="ABC3 transporter permease C-terminal" evidence="7">
    <location>
        <begin position="542"/>
        <end position="655"/>
    </location>
</feature>
<dbReference type="eggNOG" id="COG0577">
    <property type="taxonomic scope" value="Bacteria"/>
</dbReference>
<feature type="transmembrane region" description="Helical" evidence="6">
    <location>
        <begin position="58"/>
        <end position="82"/>
    </location>
</feature>
<dbReference type="InterPro" id="IPR003838">
    <property type="entry name" value="ABC3_permease_C"/>
</dbReference>
<dbReference type="PIRSF" id="PIRSF018968">
    <property type="entry name" value="ABC_permease_BceB"/>
    <property type="match status" value="1"/>
</dbReference>
<feature type="transmembrane region" description="Helical" evidence="6">
    <location>
        <begin position="286"/>
        <end position="311"/>
    </location>
</feature>
<dbReference type="InterPro" id="IPR027022">
    <property type="entry name" value="ABC_permease_BceB-typ"/>
</dbReference>
<keyword evidence="4 6" id="KW-1133">Transmembrane helix</keyword>
<evidence type="ECO:0000256" key="1">
    <source>
        <dbReference type="ARBA" id="ARBA00004651"/>
    </source>
</evidence>
<feature type="transmembrane region" description="Helical" evidence="6">
    <location>
        <begin position="626"/>
        <end position="651"/>
    </location>
</feature>
<feature type="transmembrane region" description="Helical" evidence="6">
    <location>
        <begin position="201"/>
        <end position="219"/>
    </location>
</feature>
<dbReference type="Proteomes" id="UP000012589">
    <property type="component" value="Unassembled WGS sequence"/>
</dbReference>
<feature type="transmembrane region" description="Helical" evidence="6">
    <location>
        <begin position="21"/>
        <end position="38"/>
    </location>
</feature>
<keyword evidence="6" id="KW-0813">Transport</keyword>
<evidence type="ECO:0000256" key="6">
    <source>
        <dbReference type="PIRNR" id="PIRNR018968"/>
    </source>
</evidence>
<evidence type="ECO:0000313" key="9">
    <source>
        <dbReference type="Proteomes" id="UP000012589"/>
    </source>
</evidence>
<feature type="transmembrane region" description="Helical" evidence="6">
    <location>
        <begin position="145"/>
        <end position="172"/>
    </location>
</feature>
<evidence type="ECO:0000256" key="5">
    <source>
        <dbReference type="ARBA" id="ARBA00023136"/>
    </source>
</evidence>
<dbReference type="InterPro" id="IPR052536">
    <property type="entry name" value="ABC-4_Integral_Memb_Prot"/>
</dbReference>
<evidence type="ECO:0000313" key="8">
    <source>
        <dbReference type="EMBL" id="EMZ29656.1"/>
    </source>
</evidence>
<proteinExistence type="inferred from homology"/>
<dbReference type="GO" id="GO:0005886">
    <property type="term" value="C:plasma membrane"/>
    <property type="evidence" value="ECO:0007669"/>
    <property type="project" value="UniProtKB-SubCell"/>
</dbReference>
<dbReference type="PANTHER" id="PTHR46795">
    <property type="entry name" value="ABC TRANSPORTER PERMEASE-RELATED-RELATED"/>
    <property type="match status" value="1"/>
</dbReference>
<dbReference type="PANTHER" id="PTHR46795:SF3">
    <property type="entry name" value="ABC TRANSPORTER PERMEASE"/>
    <property type="match status" value="1"/>
</dbReference>
<keyword evidence="5 6" id="KW-0472">Membrane</keyword>
<feature type="domain" description="ABC3 transporter permease C-terminal" evidence="7">
    <location>
        <begin position="63"/>
        <end position="178"/>
    </location>
</feature>
<comment type="similarity">
    <text evidence="6">Belongs to the ABC-4 integral membrane protein family.</text>
</comment>
<comment type="subcellular location">
    <subcellularLocation>
        <location evidence="1 6">Cell membrane</location>
        <topology evidence="1 6">Multi-pass membrane protein</topology>
    </subcellularLocation>
</comment>
<reference evidence="8 9" key="1">
    <citation type="journal article" date="2014" name="Genome Announc.">
        <title>Draft genome sequences of the altered schaedler flora, a defined bacterial community from gnotobiotic mice.</title>
        <authorList>
            <person name="Wannemuehler M.J."/>
            <person name="Overstreet A.M."/>
            <person name="Ward D.V."/>
            <person name="Phillips G.J."/>
        </authorList>
    </citation>
    <scope>NUCLEOTIDE SEQUENCE [LARGE SCALE GENOMIC DNA]</scope>
    <source>
        <strain evidence="8 9">ASF492</strain>
    </source>
</reference>
<comment type="caution">
    <text evidence="8">The sequence shown here is derived from an EMBL/GenBank/DDBJ whole genome shotgun (WGS) entry which is preliminary data.</text>
</comment>
<evidence type="ECO:0000256" key="4">
    <source>
        <dbReference type="ARBA" id="ARBA00022989"/>
    </source>
</evidence>
<evidence type="ECO:0000256" key="3">
    <source>
        <dbReference type="ARBA" id="ARBA00022692"/>
    </source>
</evidence>